<proteinExistence type="predicted"/>
<evidence type="ECO:0000313" key="3">
    <source>
        <dbReference type="EMBL" id="STO24781.1"/>
    </source>
</evidence>
<feature type="transmembrane region" description="Helical" evidence="1">
    <location>
        <begin position="146"/>
        <end position="165"/>
    </location>
</feature>
<feature type="transmembrane region" description="Helical" evidence="1">
    <location>
        <begin position="119"/>
        <end position="140"/>
    </location>
</feature>
<reference evidence="3 5" key="2">
    <citation type="submission" date="2018-06" db="EMBL/GenBank/DDBJ databases">
        <authorList>
            <consortium name="Pathogen Informatics"/>
            <person name="Doyle S."/>
        </authorList>
    </citation>
    <scope>NUCLEOTIDE SEQUENCE [LARGE SCALE GENOMIC DNA]</scope>
    <source>
        <strain evidence="3 5">NCTC11401</strain>
    </source>
</reference>
<dbReference type="OrthoDB" id="5653474at2"/>
<evidence type="ECO:0000313" key="5">
    <source>
        <dbReference type="Proteomes" id="UP000254374"/>
    </source>
</evidence>
<dbReference type="STRING" id="464.Lgor_0567"/>
<name>A0A377GJ25_9GAMM</name>
<gene>
    <name evidence="3" type="ORF">NCTC11401_01599</name>
    <name evidence="2" type="ORF">SAMN05421777_13618</name>
</gene>
<dbReference type="EMBL" id="UGGV01000001">
    <property type="protein sequence ID" value="STO24781.1"/>
    <property type="molecule type" value="Genomic_DNA"/>
</dbReference>
<dbReference type="RefSeq" id="WP_058467083.1">
    <property type="nucleotide sequence ID" value="NZ_CAAAIX010000037.1"/>
</dbReference>
<dbReference type="EMBL" id="FTNL01000036">
    <property type="protein sequence ID" value="SIR88823.1"/>
    <property type="molecule type" value="Genomic_DNA"/>
</dbReference>
<dbReference type="Proteomes" id="UP000254374">
    <property type="component" value="Unassembled WGS sequence"/>
</dbReference>
<organism evidence="3 5">
    <name type="scientific">Fluoribacter gormanii</name>
    <dbReference type="NCBI Taxonomy" id="464"/>
    <lineage>
        <taxon>Bacteria</taxon>
        <taxon>Pseudomonadati</taxon>
        <taxon>Pseudomonadota</taxon>
        <taxon>Gammaproteobacteria</taxon>
        <taxon>Legionellales</taxon>
        <taxon>Legionellaceae</taxon>
        <taxon>Fluoribacter</taxon>
    </lineage>
</organism>
<evidence type="ECO:0000256" key="1">
    <source>
        <dbReference type="SAM" id="Phobius"/>
    </source>
</evidence>
<accession>A0A377GJ25</accession>
<keyword evidence="4" id="KW-1185">Reference proteome</keyword>
<keyword evidence="1" id="KW-0472">Membrane</keyword>
<reference evidence="2 4" key="1">
    <citation type="submission" date="2017-01" db="EMBL/GenBank/DDBJ databases">
        <authorList>
            <person name="Varghese N."/>
            <person name="Submissions S."/>
        </authorList>
    </citation>
    <scope>NUCLEOTIDE SEQUENCE [LARGE SCALE GENOMIC DNA]</scope>
    <source>
        <strain evidence="2 4">ATCC 33342</strain>
    </source>
</reference>
<keyword evidence="1" id="KW-0812">Transmembrane</keyword>
<evidence type="ECO:0000313" key="2">
    <source>
        <dbReference type="EMBL" id="SIR88823.1"/>
    </source>
</evidence>
<evidence type="ECO:0000313" key="4">
    <source>
        <dbReference type="Proteomes" id="UP000186808"/>
    </source>
</evidence>
<sequence>MYGRLPFKKKKYTLESVSDEITEAKRLLRANNKEDKENKTFLELLELRTQDFEKALEQNPDPYERQRILEQYHRFAKTLSSCLSQPQNTSFYIASYHNNKNYYPVGVTKVIEEPIRHNISLAATITGAALILASIAVIWINPLITAILLPIGITMLAPGGASLLIPSPLDTSEVKQEEKMIFQLGATINKPELSFDETTIYTSEYSTVF</sequence>
<dbReference type="AlphaFoldDB" id="A0A377GJ25"/>
<protein>
    <recommendedName>
        <fullName evidence="6">Integral membrane protein (PIN domain superfamily)</fullName>
    </recommendedName>
</protein>
<dbReference type="Proteomes" id="UP000186808">
    <property type="component" value="Unassembled WGS sequence"/>
</dbReference>
<keyword evidence="1" id="KW-1133">Transmembrane helix</keyword>
<evidence type="ECO:0008006" key="6">
    <source>
        <dbReference type="Google" id="ProtNLM"/>
    </source>
</evidence>